<gene>
    <name evidence="4" type="ORF">DSM112329_05104</name>
</gene>
<evidence type="ECO:0000256" key="2">
    <source>
        <dbReference type="SAM" id="SignalP"/>
    </source>
</evidence>
<evidence type="ECO:0000259" key="3">
    <source>
        <dbReference type="Pfam" id="PF01551"/>
    </source>
</evidence>
<dbReference type="Gene3D" id="2.70.70.10">
    <property type="entry name" value="Glucose Permease (Domain IIA)"/>
    <property type="match status" value="1"/>
</dbReference>
<evidence type="ECO:0000313" key="4">
    <source>
        <dbReference type="EMBL" id="XAY08206.1"/>
    </source>
</evidence>
<dbReference type="KEGG" id="parq:DSM112329_05104"/>
<dbReference type="PANTHER" id="PTHR21666:SF270">
    <property type="entry name" value="MUREIN HYDROLASE ACTIVATOR ENVC"/>
    <property type="match status" value="1"/>
</dbReference>
<keyword evidence="2" id="KW-0732">Signal</keyword>
<dbReference type="EMBL" id="CP114014">
    <property type="protein sequence ID" value="XAY08206.1"/>
    <property type="molecule type" value="Genomic_DNA"/>
</dbReference>
<protein>
    <submittedName>
        <fullName evidence="4">Metallo-endopeptidase</fullName>
    </submittedName>
</protein>
<dbReference type="SUPFAM" id="SSF51261">
    <property type="entry name" value="Duplicated hybrid motif"/>
    <property type="match status" value="1"/>
</dbReference>
<dbReference type="RefSeq" id="WP_354699389.1">
    <property type="nucleotide sequence ID" value="NZ_CP114014.1"/>
</dbReference>
<feature type="chain" id="PRO_5043593651" evidence="2">
    <location>
        <begin position="28"/>
        <end position="330"/>
    </location>
</feature>
<dbReference type="Pfam" id="PF01551">
    <property type="entry name" value="Peptidase_M23"/>
    <property type="match status" value="1"/>
</dbReference>
<sequence>MPTDRPFWSALAAGVLAVLVAAPGASAGTGGAEVPTAGGGAGGAAYGSPLGGVPRPQAVRFSVSPRTVTAGGRLPAIVLRIAQPGSTRVRARLDVTPARGTGGRSVRIVLGQIRVGRTLRPGWPKGARLRAGRYTVRIHATDIGGLTLARPRRAPGRVTLDVRPKPKPKPAPTPKPAPAPSGPATPATPRPTVGGRFPVAGPFTFTDGFGAARDGYGHQGVDIAAAAGTNVVAPTAATVRYTDYQSSAAGEYIVARLADGRDIFLAHCIRHSTTVAPGQRVAAGAVLCRVGSTGRSSGPHLHFELWPDGWRDIANTAPVDPLPQLRRWAR</sequence>
<accession>A0AAU7B2X0</accession>
<organism evidence="4">
    <name type="scientific">Paraconexibacter sp. AEG42_29</name>
    <dbReference type="NCBI Taxonomy" id="2997339"/>
    <lineage>
        <taxon>Bacteria</taxon>
        <taxon>Bacillati</taxon>
        <taxon>Actinomycetota</taxon>
        <taxon>Thermoleophilia</taxon>
        <taxon>Solirubrobacterales</taxon>
        <taxon>Paraconexibacteraceae</taxon>
        <taxon>Paraconexibacter</taxon>
    </lineage>
</organism>
<feature type="region of interest" description="Disordered" evidence="1">
    <location>
        <begin position="147"/>
        <end position="197"/>
    </location>
</feature>
<dbReference type="GO" id="GO:0004222">
    <property type="term" value="F:metalloendopeptidase activity"/>
    <property type="evidence" value="ECO:0007669"/>
    <property type="project" value="TreeGrafter"/>
</dbReference>
<feature type="compositionally biased region" description="Pro residues" evidence="1">
    <location>
        <begin position="169"/>
        <end position="189"/>
    </location>
</feature>
<reference evidence="4" key="1">
    <citation type="submission" date="2022-12" db="EMBL/GenBank/DDBJ databases">
        <title>Paraconexibacter alkalitolerans sp. nov. and Baekduia alba sp. nov., isolated from soil and emended description of the genera Paraconexibacter (Chun et al., 2020) and Baekduia (An et al., 2020).</title>
        <authorList>
            <person name="Vieira S."/>
            <person name="Huber K.J."/>
            <person name="Geppert A."/>
            <person name="Wolf J."/>
            <person name="Neumann-Schaal M."/>
            <person name="Muesken M."/>
            <person name="Overmann J."/>
        </authorList>
    </citation>
    <scope>NUCLEOTIDE SEQUENCE</scope>
    <source>
        <strain evidence="4">AEG42_29</strain>
    </source>
</reference>
<feature type="signal peptide" evidence="2">
    <location>
        <begin position="1"/>
        <end position="27"/>
    </location>
</feature>
<dbReference type="InterPro" id="IPR050570">
    <property type="entry name" value="Cell_wall_metabolism_enzyme"/>
</dbReference>
<proteinExistence type="predicted"/>
<dbReference type="AlphaFoldDB" id="A0AAU7B2X0"/>
<evidence type="ECO:0000256" key="1">
    <source>
        <dbReference type="SAM" id="MobiDB-lite"/>
    </source>
</evidence>
<dbReference type="InterPro" id="IPR011055">
    <property type="entry name" value="Dup_hybrid_motif"/>
</dbReference>
<feature type="domain" description="M23ase beta-sheet core" evidence="3">
    <location>
        <begin position="217"/>
        <end position="309"/>
    </location>
</feature>
<name>A0AAU7B2X0_9ACTN</name>
<dbReference type="CDD" id="cd12797">
    <property type="entry name" value="M23_peptidase"/>
    <property type="match status" value="1"/>
</dbReference>
<dbReference type="InterPro" id="IPR016047">
    <property type="entry name" value="M23ase_b-sheet_dom"/>
</dbReference>
<dbReference type="PANTHER" id="PTHR21666">
    <property type="entry name" value="PEPTIDASE-RELATED"/>
    <property type="match status" value="1"/>
</dbReference>